<evidence type="ECO:0000259" key="5">
    <source>
        <dbReference type="SMART" id="SM00382"/>
    </source>
</evidence>
<feature type="region of interest" description="Disordered" evidence="4">
    <location>
        <begin position="451"/>
        <end position="501"/>
    </location>
</feature>
<gene>
    <name evidence="6" type="ORF">C1H84_08450</name>
</gene>
<dbReference type="SUPFAM" id="SSF52540">
    <property type="entry name" value="P-loop containing nucleoside triphosphate hydrolases"/>
    <property type="match status" value="1"/>
</dbReference>
<dbReference type="Pfam" id="PF00004">
    <property type="entry name" value="AAA"/>
    <property type="match status" value="1"/>
</dbReference>
<sequence>MDAELRAFMMSFNKLADLAEEFGQKPNGAQLAPVLEKHLKVSPSSLPLITEAFGSHRLADANIVLDRIAGSDPSAKIVGIAGQQRYHADLADLLMPENHMGIVGEPSYASLAVGPDQQRRFLTLGIHLFHYHSSPLAVLIRKANPEYGKPEAALEILSPDEQVTDAFLKEFRNGLRTSSIFKGQVISFKGNEYQESNAGVAFHRREPFPREQLVLPDGLRERIEEQVLGVGTHRDVLTALGAHLKRGVLLYGPPGTGKTHTVRYLASAAEDHTVILLNGDSLAYISQAAAMARALQPSIVVLEDCDLIAEDRSFSHGPQPLLFEVLDTMDGLEPDADVTFLLTTNRVDSLERALVQRPGRIDLAVEIPRPDLEGRIALLELYAAKLKPSSDTVQQLAHLVDGTTASFTRELVRRSILNAAVANQAPGDAHLLEAAAELMGDAATLTRNFLGGTNDPDLDEPEEFSEDASFGWFPGVAGSYEAPSGFGQDPEAEQDGGSKGL</sequence>
<accession>A0A365YHG5</accession>
<dbReference type="EMBL" id="POAF01000003">
    <property type="protein sequence ID" value="RBM01857.1"/>
    <property type="molecule type" value="Genomic_DNA"/>
</dbReference>
<evidence type="ECO:0000313" key="6">
    <source>
        <dbReference type="EMBL" id="RBM01857.1"/>
    </source>
</evidence>
<keyword evidence="2" id="KW-0547">Nucleotide-binding</keyword>
<dbReference type="GO" id="GO:0016887">
    <property type="term" value="F:ATP hydrolysis activity"/>
    <property type="evidence" value="ECO:0007669"/>
    <property type="project" value="InterPro"/>
</dbReference>
<comment type="similarity">
    <text evidence="1">Belongs to the AAA ATPase family.</text>
</comment>
<evidence type="ECO:0000256" key="2">
    <source>
        <dbReference type="ARBA" id="ARBA00022741"/>
    </source>
</evidence>
<dbReference type="Proteomes" id="UP000252167">
    <property type="component" value="Unassembled WGS sequence"/>
</dbReference>
<dbReference type="PANTHER" id="PTHR23073">
    <property type="entry name" value="26S PROTEASOME REGULATORY SUBUNIT"/>
    <property type="match status" value="1"/>
</dbReference>
<comment type="caution">
    <text evidence="6">The sequence shown here is derived from an EMBL/GenBank/DDBJ whole genome shotgun (WGS) entry which is preliminary data.</text>
</comment>
<dbReference type="InterPro" id="IPR003959">
    <property type="entry name" value="ATPase_AAA_core"/>
</dbReference>
<dbReference type="Gene3D" id="3.40.50.300">
    <property type="entry name" value="P-loop containing nucleotide triphosphate hydrolases"/>
    <property type="match status" value="1"/>
</dbReference>
<dbReference type="GO" id="GO:0005524">
    <property type="term" value="F:ATP binding"/>
    <property type="evidence" value="ECO:0007669"/>
    <property type="project" value="UniProtKB-KW"/>
</dbReference>
<dbReference type="SMART" id="SM00382">
    <property type="entry name" value="AAA"/>
    <property type="match status" value="1"/>
</dbReference>
<reference evidence="6 7" key="1">
    <citation type="submission" date="2018-01" db="EMBL/GenBank/DDBJ databases">
        <title>Glutamicibacter soli strain NHPC-3 Whole genome sequence and assembly.</title>
        <authorList>
            <person name="Choudhury P."/>
            <person name="Gupta D."/>
            <person name="Sengupta K."/>
            <person name="Jawed A."/>
            <person name="Sultana N."/>
            <person name="Saha P."/>
        </authorList>
    </citation>
    <scope>NUCLEOTIDE SEQUENCE [LARGE SCALE GENOMIC DNA]</scope>
    <source>
        <strain evidence="6 7">NHPC-3</strain>
    </source>
</reference>
<organism evidence="6 7">
    <name type="scientific">Glutamicibacter soli</name>
    <dbReference type="NCBI Taxonomy" id="453836"/>
    <lineage>
        <taxon>Bacteria</taxon>
        <taxon>Bacillati</taxon>
        <taxon>Actinomycetota</taxon>
        <taxon>Actinomycetes</taxon>
        <taxon>Micrococcales</taxon>
        <taxon>Micrococcaceae</taxon>
        <taxon>Glutamicibacter</taxon>
    </lineage>
</organism>
<keyword evidence="3" id="KW-0067">ATP-binding</keyword>
<dbReference type="CDD" id="cd19481">
    <property type="entry name" value="RecA-like_protease"/>
    <property type="match status" value="1"/>
</dbReference>
<evidence type="ECO:0000256" key="4">
    <source>
        <dbReference type="SAM" id="MobiDB-lite"/>
    </source>
</evidence>
<protein>
    <submittedName>
        <fullName evidence="6">AAA family ATPase</fullName>
    </submittedName>
</protein>
<evidence type="ECO:0000313" key="7">
    <source>
        <dbReference type="Proteomes" id="UP000252167"/>
    </source>
</evidence>
<evidence type="ECO:0000256" key="1">
    <source>
        <dbReference type="ARBA" id="ARBA00006914"/>
    </source>
</evidence>
<dbReference type="InterPro" id="IPR050221">
    <property type="entry name" value="26S_Proteasome_ATPase"/>
</dbReference>
<dbReference type="InterPro" id="IPR027417">
    <property type="entry name" value="P-loop_NTPase"/>
</dbReference>
<evidence type="ECO:0000256" key="3">
    <source>
        <dbReference type="ARBA" id="ARBA00022840"/>
    </source>
</evidence>
<dbReference type="Gene3D" id="1.10.8.60">
    <property type="match status" value="1"/>
</dbReference>
<feature type="domain" description="AAA+ ATPase" evidence="5">
    <location>
        <begin position="244"/>
        <end position="371"/>
    </location>
</feature>
<proteinExistence type="inferred from homology"/>
<dbReference type="RefSeq" id="WP_113607124.1">
    <property type="nucleotide sequence ID" value="NZ_POAF01000003.1"/>
</dbReference>
<dbReference type="AlphaFoldDB" id="A0A365YHG5"/>
<keyword evidence="7" id="KW-1185">Reference proteome</keyword>
<name>A0A365YHG5_9MICC</name>
<dbReference type="InterPro" id="IPR003593">
    <property type="entry name" value="AAA+_ATPase"/>
</dbReference>
<feature type="compositionally biased region" description="Acidic residues" evidence="4">
    <location>
        <begin position="456"/>
        <end position="466"/>
    </location>
</feature>